<feature type="domain" description="TNase-like" evidence="4">
    <location>
        <begin position="55"/>
        <end position="183"/>
    </location>
</feature>
<evidence type="ECO:0000256" key="3">
    <source>
        <dbReference type="ARBA" id="ARBA00022801"/>
    </source>
</evidence>
<keyword evidence="3" id="KW-0378">Hydrolase</keyword>
<evidence type="ECO:0000313" key="5">
    <source>
        <dbReference type="EMBL" id="CAB4608849.1"/>
    </source>
</evidence>
<reference evidence="5" key="1">
    <citation type="submission" date="2020-05" db="EMBL/GenBank/DDBJ databases">
        <authorList>
            <person name="Chiriac C."/>
            <person name="Salcher M."/>
            <person name="Ghai R."/>
            <person name="Kavagutti S V."/>
        </authorList>
    </citation>
    <scope>NUCLEOTIDE SEQUENCE</scope>
</reference>
<gene>
    <name evidence="5" type="ORF">UFOPK1835_00946</name>
</gene>
<evidence type="ECO:0000259" key="4">
    <source>
        <dbReference type="PROSITE" id="PS50830"/>
    </source>
</evidence>
<name>A0A6J6HAH6_9ZZZZ</name>
<organism evidence="5">
    <name type="scientific">freshwater metagenome</name>
    <dbReference type="NCBI Taxonomy" id="449393"/>
    <lineage>
        <taxon>unclassified sequences</taxon>
        <taxon>metagenomes</taxon>
        <taxon>ecological metagenomes</taxon>
    </lineage>
</organism>
<dbReference type="SMART" id="SM00318">
    <property type="entry name" value="SNc"/>
    <property type="match status" value="1"/>
</dbReference>
<evidence type="ECO:0000256" key="2">
    <source>
        <dbReference type="ARBA" id="ARBA00022759"/>
    </source>
</evidence>
<dbReference type="InterPro" id="IPR016071">
    <property type="entry name" value="Staphylococal_nuclease_OB-fold"/>
</dbReference>
<dbReference type="Pfam" id="PF00565">
    <property type="entry name" value="SNase"/>
    <property type="match status" value="1"/>
</dbReference>
<dbReference type="Gene3D" id="2.40.50.90">
    <property type="match status" value="1"/>
</dbReference>
<dbReference type="PANTHER" id="PTHR12302">
    <property type="entry name" value="EBNA2 BINDING PROTEIN P100"/>
    <property type="match status" value="1"/>
</dbReference>
<dbReference type="PROSITE" id="PS01123">
    <property type="entry name" value="TNASE_1"/>
    <property type="match status" value="1"/>
</dbReference>
<dbReference type="InterPro" id="IPR002071">
    <property type="entry name" value="Thermonucl_AS"/>
</dbReference>
<accession>A0A6J6HAH6</accession>
<dbReference type="GO" id="GO:0004519">
    <property type="term" value="F:endonuclease activity"/>
    <property type="evidence" value="ECO:0007669"/>
    <property type="project" value="UniProtKB-KW"/>
</dbReference>
<keyword evidence="2" id="KW-0255">Endonuclease</keyword>
<dbReference type="GO" id="GO:0016787">
    <property type="term" value="F:hydrolase activity"/>
    <property type="evidence" value="ECO:0007669"/>
    <property type="project" value="UniProtKB-KW"/>
</dbReference>
<sequence>MQASPARPSFKRPSSGRLLLAALIAVTVTAFVILRIAVPWITASGAGPFAAVPTVTKVIDGDTIDVRIGRQVRRIRLIGIDTPETKDPRKAVQCFGKEASARTAALLPPGTEVRLERDVEETDVYDRTLAYVYRASDGLFVNLSLVAEGLADTLRIAPNTAHAAAFAEAAARARNQQLGLWKACDQPAGAER</sequence>
<dbReference type="InterPro" id="IPR035437">
    <property type="entry name" value="SNase_OB-fold_sf"/>
</dbReference>
<proteinExistence type="predicted"/>
<dbReference type="SUPFAM" id="SSF50199">
    <property type="entry name" value="Staphylococcal nuclease"/>
    <property type="match status" value="1"/>
</dbReference>
<dbReference type="EMBL" id="CAEZUP010000033">
    <property type="protein sequence ID" value="CAB4608849.1"/>
    <property type="molecule type" value="Genomic_DNA"/>
</dbReference>
<dbReference type="GO" id="GO:0003676">
    <property type="term" value="F:nucleic acid binding"/>
    <property type="evidence" value="ECO:0007669"/>
    <property type="project" value="InterPro"/>
</dbReference>
<evidence type="ECO:0000256" key="1">
    <source>
        <dbReference type="ARBA" id="ARBA00022722"/>
    </source>
</evidence>
<keyword evidence="1" id="KW-0540">Nuclease</keyword>
<protein>
    <submittedName>
        <fullName evidence="5">Unannotated protein</fullName>
    </submittedName>
</protein>
<dbReference type="PROSITE" id="PS50830">
    <property type="entry name" value="TNASE_3"/>
    <property type="match status" value="1"/>
</dbReference>
<dbReference type="PANTHER" id="PTHR12302:SF3">
    <property type="entry name" value="SERINE_THREONINE-PROTEIN KINASE 31"/>
    <property type="match status" value="1"/>
</dbReference>
<dbReference type="AlphaFoldDB" id="A0A6J6HAH6"/>